<evidence type="ECO:0000313" key="2">
    <source>
        <dbReference type="EMBL" id="KAL3630820.1"/>
    </source>
</evidence>
<dbReference type="Proteomes" id="UP001632038">
    <property type="component" value="Unassembled WGS sequence"/>
</dbReference>
<accession>A0ABD3CQ17</accession>
<evidence type="ECO:0000256" key="1">
    <source>
        <dbReference type="SAM" id="Coils"/>
    </source>
</evidence>
<dbReference type="AlphaFoldDB" id="A0ABD3CQ17"/>
<dbReference type="EMBL" id="JAVIJP010000032">
    <property type="protein sequence ID" value="KAL3630820.1"/>
    <property type="molecule type" value="Genomic_DNA"/>
</dbReference>
<gene>
    <name evidence="2" type="ORF">CASFOL_023804</name>
</gene>
<evidence type="ECO:0000313" key="3">
    <source>
        <dbReference type="Proteomes" id="UP001632038"/>
    </source>
</evidence>
<protein>
    <submittedName>
        <fullName evidence="2">Uncharacterized protein</fullName>
    </submittedName>
</protein>
<reference evidence="3" key="1">
    <citation type="journal article" date="2024" name="IScience">
        <title>Strigolactones Initiate the Formation of Haustorium-like Structures in Castilleja.</title>
        <authorList>
            <person name="Buerger M."/>
            <person name="Peterson D."/>
            <person name="Chory J."/>
        </authorList>
    </citation>
    <scope>NUCLEOTIDE SEQUENCE [LARGE SCALE GENOMIC DNA]</scope>
</reference>
<name>A0ABD3CQ17_9LAMI</name>
<keyword evidence="1" id="KW-0175">Coiled coil</keyword>
<proteinExistence type="predicted"/>
<sequence length="212" mass="25061">MTVAEVADVFIRSNFNSKGKIGVSHKSQPYIYGIYLQFDSKAIFIFCNLLSFHHVYQMFYTMTEELEQASHEFEEFSMLKVWEQVGKRIKECKQEKKKLVDELEASREENESCWSQIEDLEAKYEDKLAIIIEDKRKLVDELKACRSEKECYKTQNEDLKAMYQDINDMIENVIQEKRKLVDENKICKMQIKDLEAALDIDGEASEEKYKKC</sequence>
<keyword evidence="3" id="KW-1185">Reference proteome</keyword>
<feature type="coiled-coil region" evidence="1">
    <location>
        <begin position="135"/>
        <end position="197"/>
    </location>
</feature>
<comment type="caution">
    <text evidence="2">The sequence shown here is derived from an EMBL/GenBank/DDBJ whole genome shotgun (WGS) entry which is preliminary data.</text>
</comment>
<organism evidence="2 3">
    <name type="scientific">Castilleja foliolosa</name>
    <dbReference type="NCBI Taxonomy" id="1961234"/>
    <lineage>
        <taxon>Eukaryota</taxon>
        <taxon>Viridiplantae</taxon>
        <taxon>Streptophyta</taxon>
        <taxon>Embryophyta</taxon>
        <taxon>Tracheophyta</taxon>
        <taxon>Spermatophyta</taxon>
        <taxon>Magnoliopsida</taxon>
        <taxon>eudicotyledons</taxon>
        <taxon>Gunneridae</taxon>
        <taxon>Pentapetalae</taxon>
        <taxon>asterids</taxon>
        <taxon>lamiids</taxon>
        <taxon>Lamiales</taxon>
        <taxon>Orobanchaceae</taxon>
        <taxon>Pedicularideae</taxon>
        <taxon>Castillejinae</taxon>
        <taxon>Castilleja</taxon>
    </lineage>
</organism>